<comment type="similarity">
    <text evidence="2 7">Belongs to the eukaryotic RPC3/POLR3C RNA polymerase subunit family.</text>
</comment>
<feature type="domain" description="RNA polymerase III subunit RPC82-related helix-turn-helix" evidence="9">
    <location>
        <begin position="26"/>
        <end position="83"/>
    </location>
</feature>
<evidence type="ECO:0000256" key="4">
    <source>
        <dbReference type="ARBA" id="ARBA00022478"/>
    </source>
</evidence>
<dbReference type="Gene3D" id="6.10.140.1450">
    <property type="match status" value="1"/>
</dbReference>
<dbReference type="InterPro" id="IPR055207">
    <property type="entry name" value="POLR3C_WHD"/>
</dbReference>
<protein>
    <recommendedName>
        <fullName evidence="3 7">DNA-directed RNA polymerase III subunit RPC3</fullName>
        <shortName evidence="7">RNA polymerase III subunit C3</shortName>
    </recommendedName>
</protein>
<proteinExistence type="inferred from homology"/>
<keyword evidence="5 7" id="KW-0804">Transcription</keyword>
<dbReference type="Pfam" id="PF08221">
    <property type="entry name" value="HTH_9"/>
    <property type="match status" value="1"/>
</dbReference>
<name>A0AAJ7SS32_PETMA</name>
<dbReference type="GO" id="GO:0003697">
    <property type="term" value="F:single-stranded DNA binding"/>
    <property type="evidence" value="ECO:0007669"/>
    <property type="project" value="UniProtKB-UniRule"/>
</dbReference>
<dbReference type="Gene3D" id="1.10.10.10">
    <property type="entry name" value="Winged helix-like DNA-binding domain superfamily/Winged helix DNA-binding domain"/>
    <property type="match status" value="4"/>
</dbReference>
<dbReference type="PANTHER" id="PTHR12949:SF0">
    <property type="entry name" value="DNA-DIRECTED RNA POLYMERASE III SUBUNIT RPC3"/>
    <property type="match status" value="1"/>
</dbReference>
<evidence type="ECO:0000259" key="8">
    <source>
        <dbReference type="Pfam" id="PF05645"/>
    </source>
</evidence>
<dbReference type="Proteomes" id="UP001318040">
    <property type="component" value="Chromosome 1"/>
</dbReference>
<dbReference type="RefSeq" id="XP_032804551.1">
    <property type="nucleotide sequence ID" value="XM_032948660.1"/>
</dbReference>
<organism evidence="11 12">
    <name type="scientific">Petromyzon marinus</name>
    <name type="common">Sea lamprey</name>
    <dbReference type="NCBI Taxonomy" id="7757"/>
    <lineage>
        <taxon>Eukaryota</taxon>
        <taxon>Metazoa</taxon>
        <taxon>Chordata</taxon>
        <taxon>Craniata</taxon>
        <taxon>Vertebrata</taxon>
        <taxon>Cyclostomata</taxon>
        <taxon>Hyperoartia</taxon>
        <taxon>Petromyzontiformes</taxon>
        <taxon>Petromyzontidae</taxon>
        <taxon>Petromyzon</taxon>
    </lineage>
</organism>
<evidence type="ECO:0000256" key="7">
    <source>
        <dbReference type="RuleBase" id="RU367076"/>
    </source>
</evidence>
<dbReference type="PANTHER" id="PTHR12949">
    <property type="entry name" value="RNA POLYMERASE III DNA DIRECTED -RELATED"/>
    <property type="match status" value="1"/>
</dbReference>
<feature type="domain" description="RNA polymerase III Rpc82 C -terminal" evidence="8">
    <location>
        <begin position="170"/>
        <end position="357"/>
    </location>
</feature>
<dbReference type="KEGG" id="pmrn:116939823"/>
<keyword evidence="4 7" id="KW-0240">DNA-directed RNA polymerase</keyword>
<comment type="subcellular location">
    <subcellularLocation>
        <location evidence="1 7">Nucleus</location>
    </subcellularLocation>
</comment>
<evidence type="ECO:0000259" key="9">
    <source>
        <dbReference type="Pfam" id="PF08221"/>
    </source>
</evidence>
<dbReference type="Pfam" id="PF05645">
    <property type="entry name" value="RNA_pol_Rpc82"/>
    <property type="match status" value="1"/>
</dbReference>
<dbReference type="AlphaFoldDB" id="A0AAJ7SS32"/>
<comment type="subunit">
    <text evidence="7">Component of the RNA polymerase III (Pol III) complex consisting of 17 subunits.</text>
</comment>
<evidence type="ECO:0000313" key="11">
    <source>
        <dbReference type="Proteomes" id="UP001318040"/>
    </source>
</evidence>
<dbReference type="GeneID" id="116939823"/>
<dbReference type="FunFam" id="1.10.10.10:FF:000262">
    <property type="entry name" value="DNA-directed RNA polymerase III subunit RPC3"/>
    <property type="match status" value="1"/>
</dbReference>
<dbReference type="InterPro" id="IPR036388">
    <property type="entry name" value="WH-like_DNA-bd_sf"/>
</dbReference>
<dbReference type="InterPro" id="IPR013197">
    <property type="entry name" value="RNA_pol_III_RPC82-rel_HTH"/>
</dbReference>
<dbReference type="Pfam" id="PF22536">
    <property type="entry name" value="WHD_POLR3C"/>
    <property type="match status" value="1"/>
</dbReference>
<evidence type="ECO:0000256" key="1">
    <source>
        <dbReference type="ARBA" id="ARBA00004123"/>
    </source>
</evidence>
<accession>A0AAJ7SS32</accession>
<dbReference type="InterPro" id="IPR008806">
    <property type="entry name" value="RNA_pol_III_Rpc82_C"/>
</dbReference>
<gene>
    <name evidence="12" type="primary">POLR3C</name>
</gene>
<sequence length="552" mass="62111">MCVSSPRTEFAVNHQPATMTAVETRLCELLLREHFGELVSRAGTHLVHMGPQPLRLVALGTGLNLDQVKKALCVLLQHGMASFKTGKRGVSGPTWVEYTADCAAMLRMLRYTRYVYCAKTLYGDAGELLIEETLQHGQLTMSAAVRRVADRMASTADEGKTVEYSDVAAAFTNLVNTHFLQRCLSGKEEGESEGARPEAAPMLVSNEKDMYTVPKIPLIGHGKRRLSADSDDLDAHPAKKRKVEESLPDDGIYWRVNFERFHQHFHNQAIVSAVASKMDKTAGEIVRTMLRMSELTTPPNAAFTQLLASTEIFRSLPPEYGMTKPVLDQYLSLLADDPMEFVTKSGESGGGTFIVNLLKSLKTMARCTLESIVQERFGSRAARIFRLLLQKRHLEQKQVEDFAMIPAKEAKEMLYTMVSQNFVTLQEIPKAADYAPARTFYLYTVNVEQTARFILQRCYKTVTNLIARRHHETKENKRLLEKAQRIEAILASVQASGADEAQLQEIEEMITATERQQLENLKRTVNKLDKSEMQVDETVFLLETFLQASRPQ</sequence>
<dbReference type="CTD" id="10623"/>
<evidence type="ECO:0000256" key="2">
    <source>
        <dbReference type="ARBA" id="ARBA00007206"/>
    </source>
</evidence>
<dbReference type="FunFam" id="1.10.10.10:FF:000256">
    <property type="entry name" value="DNA-directed RNA polymerase III subunit RPC3"/>
    <property type="match status" value="1"/>
</dbReference>
<evidence type="ECO:0000313" key="12">
    <source>
        <dbReference type="RefSeq" id="XP_032804551.1"/>
    </source>
</evidence>
<keyword evidence="11" id="KW-1185">Reference proteome</keyword>
<dbReference type="Pfam" id="PF20912">
    <property type="entry name" value="RPC3_helical"/>
    <property type="match status" value="1"/>
</dbReference>
<dbReference type="GO" id="GO:0006351">
    <property type="term" value="P:DNA-templated transcription"/>
    <property type="evidence" value="ECO:0007669"/>
    <property type="project" value="InterPro"/>
</dbReference>
<dbReference type="FunFam" id="1.10.10.10:FF:000199">
    <property type="entry name" value="DNA-directed RNA polymerase III subunit RPC3"/>
    <property type="match status" value="1"/>
</dbReference>
<comment type="function">
    <text evidence="7">DNA-dependent RNA polymerase catalyzes the transcription of DNA into RNA using the four ribonucleoside triphosphates as substrates. Specific core component of RNA polymerase III which synthesizes small RNAs, such as 5S rRNA and tRNAs.</text>
</comment>
<evidence type="ECO:0000256" key="3">
    <source>
        <dbReference type="ARBA" id="ARBA00016689"/>
    </source>
</evidence>
<evidence type="ECO:0000259" key="10">
    <source>
        <dbReference type="Pfam" id="PF22536"/>
    </source>
</evidence>
<dbReference type="FunFam" id="1.10.10.10:FF:000218">
    <property type="entry name" value="DNA-directed RNA polymerase III subunit RPC3"/>
    <property type="match status" value="1"/>
</dbReference>
<reference evidence="12" key="1">
    <citation type="submission" date="2025-08" db="UniProtKB">
        <authorList>
            <consortium name="RefSeq"/>
        </authorList>
    </citation>
    <scope>IDENTIFICATION</scope>
    <source>
        <tissue evidence="12">Sperm</tissue>
    </source>
</reference>
<keyword evidence="6 7" id="KW-0539">Nucleus</keyword>
<dbReference type="InterPro" id="IPR039748">
    <property type="entry name" value="RPC3"/>
</dbReference>
<evidence type="ECO:0000256" key="5">
    <source>
        <dbReference type="ARBA" id="ARBA00023163"/>
    </source>
</evidence>
<evidence type="ECO:0000256" key="6">
    <source>
        <dbReference type="ARBA" id="ARBA00023242"/>
    </source>
</evidence>
<feature type="domain" description="DNA-directed RNA polymerase III subunit RPC3 winged-helix" evidence="10">
    <location>
        <begin position="369"/>
        <end position="445"/>
    </location>
</feature>
<dbReference type="GO" id="GO:0005666">
    <property type="term" value="C:RNA polymerase III complex"/>
    <property type="evidence" value="ECO:0007669"/>
    <property type="project" value="UniProtKB-UniRule"/>
</dbReference>